<dbReference type="AlphaFoldDB" id="A0A1K0GN31"/>
<evidence type="ECO:0000256" key="1">
    <source>
        <dbReference type="SAM" id="SignalP"/>
    </source>
</evidence>
<accession>A0A1K0GN31</accession>
<gene>
    <name evidence="2" type="ORF">BG844_20420</name>
</gene>
<feature type="signal peptide" evidence="1">
    <location>
        <begin position="1"/>
        <end position="28"/>
    </location>
</feature>
<proteinExistence type="predicted"/>
<evidence type="ECO:0000313" key="2">
    <source>
        <dbReference type="EMBL" id="OJF12476.1"/>
    </source>
</evidence>
<organism evidence="2 3">
    <name type="scientific">Couchioplanes caeruleus subsp. caeruleus</name>
    <dbReference type="NCBI Taxonomy" id="56427"/>
    <lineage>
        <taxon>Bacteria</taxon>
        <taxon>Bacillati</taxon>
        <taxon>Actinomycetota</taxon>
        <taxon>Actinomycetes</taxon>
        <taxon>Micromonosporales</taxon>
        <taxon>Micromonosporaceae</taxon>
        <taxon>Couchioplanes</taxon>
    </lineage>
</organism>
<feature type="chain" id="PRO_5009664424" description="Peptidase inhibitor family I36" evidence="1">
    <location>
        <begin position="29"/>
        <end position="131"/>
    </location>
</feature>
<dbReference type="EMBL" id="MEIA01000218">
    <property type="protein sequence ID" value="OJF12476.1"/>
    <property type="molecule type" value="Genomic_DNA"/>
</dbReference>
<evidence type="ECO:0008006" key="4">
    <source>
        <dbReference type="Google" id="ProtNLM"/>
    </source>
</evidence>
<name>A0A1K0GN31_9ACTN</name>
<comment type="caution">
    <text evidence="2">The sequence shown here is derived from an EMBL/GenBank/DDBJ whole genome shotgun (WGS) entry which is preliminary data.</text>
</comment>
<sequence length="131" mass="14059">MTMNLKRVAIAVAALATALVVTPGAAIAGPHDNANATVSGVSGVDANDAGCATGFFCLYTQGWQNGIKFNLYHCRTYSLNNWNGVGSFKNNNTGGAQAQFLDRNYRVIRTSTPVESVDNFDFSPVWYVRAC</sequence>
<keyword evidence="3" id="KW-1185">Reference proteome</keyword>
<protein>
    <recommendedName>
        <fullName evidence="4">Peptidase inhibitor family I36</fullName>
    </recommendedName>
</protein>
<evidence type="ECO:0000313" key="3">
    <source>
        <dbReference type="Proteomes" id="UP000182486"/>
    </source>
</evidence>
<dbReference type="Proteomes" id="UP000182486">
    <property type="component" value="Unassembled WGS sequence"/>
</dbReference>
<reference evidence="2 3" key="1">
    <citation type="submission" date="2016-09" db="EMBL/GenBank/DDBJ databases">
        <title>Couchioplanes caeruleus draft genome sequence.</title>
        <authorList>
            <person name="Sheehan J."/>
            <person name="Caffrey P."/>
        </authorList>
    </citation>
    <scope>NUCLEOTIDE SEQUENCE [LARGE SCALE GENOMIC DNA]</scope>
    <source>
        <strain evidence="2 3">DSM 43634</strain>
    </source>
</reference>
<keyword evidence="1" id="KW-0732">Signal</keyword>